<proteinExistence type="predicted"/>
<organism evidence="11 12">
    <name type="scientific">Azorhizobium oxalatiphilum</name>
    <dbReference type="NCBI Taxonomy" id="980631"/>
    <lineage>
        <taxon>Bacteria</taxon>
        <taxon>Pseudomonadati</taxon>
        <taxon>Pseudomonadota</taxon>
        <taxon>Alphaproteobacteria</taxon>
        <taxon>Hyphomicrobiales</taxon>
        <taxon>Xanthobacteraceae</taxon>
        <taxon>Azorhizobium</taxon>
    </lineage>
</organism>
<dbReference type="Pfam" id="PF00364">
    <property type="entry name" value="Biotin_lipoyl"/>
    <property type="match status" value="1"/>
</dbReference>
<feature type="domain" description="Biotin carboxylation" evidence="10">
    <location>
        <begin position="2"/>
        <end position="447"/>
    </location>
</feature>
<evidence type="ECO:0000259" key="8">
    <source>
        <dbReference type="PROSITE" id="PS50968"/>
    </source>
</evidence>
<accession>A0A917C9P9</accession>
<dbReference type="RefSeq" id="WP_188581964.1">
    <property type="nucleotide sequence ID" value="NZ_BMCT01000006.1"/>
</dbReference>
<name>A0A917C9P9_9HYPH</name>
<dbReference type="CDD" id="cd06850">
    <property type="entry name" value="biotinyl_domain"/>
    <property type="match status" value="1"/>
</dbReference>
<dbReference type="InterPro" id="IPR011054">
    <property type="entry name" value="Rudment_hybrid_motif"/>
</dbReference>
<evidence type="ECO:0000256" key="7">
    <source>
        <dbReference type="PROSITE-ProRule" id="PRU00409"/>
    </source>
</evidence>
<reference evidence="11" key="1">
    <citation type="journal article" date="2014" name="Int. J. Syst. Evol. Microbiol.">
        <title>Complete genome sequence of Corynebacterium casei LMG S-19264T (=DSM 44701T), isolated from a smear-ripened cheese.</title>
        <authorList>
            <consortium name="US DOE Joint Genome Institute (JGI-PGF)"/>
            <person name="Walter F."/>
            <person name="Albersmeier A."/>
            <person name="Kalinowski J."/>
            <person name="Ruckert C."/>
        </authorList>
    </citation>
    <scope>NUCLEOTIDE SEQUENCE</scope>
    <source>
        <strain evidence="11">CCM 7897</strain>
    </source>
</reference>
<evidence type="ECO:0000256" key="5">
    <source>
        <dbReference type="ARBA" id="ARBA00022946"/>
    </source>
</evidence>
<evidence type="ECO:0000313" key="11">
    <source>
        <dbReference type="EMBL" id="GGF76530.1"/>
    </source>
</evidence>
<evidence type="ECO:0000259" key="10">
    <source>
        <dbReference type="PROSITE" id="PS50979"/>
    </source>
</evidence>
<dbReference type="InterPro" id="IPR011053">
    <property type="entry name" value="Single_hybrid_motif"/>
</dbReference>
<feature type="domain" description="ATP-grasp" evidence="9">
    <location>
        <begin position="121"/>
        <end position="317"/>
    </location>
</feature>
<feature type="domain" description="Lipoyl-binding" evidence="8">
    <location>
        <begin position="584"/>
        <end position="662"/>
    </location>
</feature>
<dbReference type="GO" id="GO:0016874">
    <property type="term" value="F:ligase activity"/>
    <property type="evidence" value="ECO:0007669"/>
    <property type="project" value="UniProtKB-KW"/>
</dbReference>
<evidence type="ECO:0000256" key="6">
    <source>
        <dbReference type="ARBA" id="ARBA00023267"/>
    </source>
</evidence>
<dbReference type="FunFam" id="2.40.50.100:FF:000003">
    <property type="entry name" value="Acetyl-CoA carboxylase biotin carboxyl carrier protein"/>
    <property type="match status" value="1"/>
</dbReference>
<dbReference type="SMART" id="SM01209">
    <property type="entry name" value="GARS_A"/>
    <property type="match status" value="1"/>
</dbReference>
<keyword evidence="2" id="KW-0436">Ligase</keyword>
<evidence type="ECO:0000256" key="1">
    <source>
        <dbReference type="ARBA" id="ARBA00001953"/>
    </source>
</evidence>
<evidence type="ECO:0000256" key="4">
    <source>
        <dbReference type="ARBA" id="ARBA00022840"/>
    </source>
</evidence>
<evidence type="ECO:0000256" key="2">
    <source>
        <dbReference type="ARBA" id="ARBA00022598"/>
    </source>
</evidence>
<dbReference type="InterPro" id="IPR005479">
    <property type="entry name" value="CPAse_ATP-bd"/>
</dbReference>
<dbReference type="InterPro" id="IPR011761">
    <property type="entry name" value="ATP-grasp"/>
</dbReference>
<dbReference type="Proteomes" id="UP000606044">
    <property type="component" value="Unassembled WGS sequence"/>
</dbReference>
<dbReference type="InterPro" id="IPR016185">
    <property type="entry name" value="PreATP-grasp_dom_sf"/>
</dbReference>
<dbReference type="SUPFAM" id="SSF51246">
    <property type="entry name" value="Rudiment single hybrid motif"/>
    <property type="match status" value="1"/>
</dbReference>
<dbReference type="FunFam" id="3.30.1490.20:FF:000003">
    <property type="entry name" value="acetyl-CoA carboxylase isoform X1"/>
    <property type="match status" value="1"/>
</dbReference>
<dbReference type="PROSITE" id="PS00866">
    <property type="entry name" value="CPSASE_1"/>
    <property type="match status" value="1"/>
</dbReference>
<dbReference type="SUPFAM" id="SSF56059">
    <property type="entry name" value="Glutathione synthetase ATP-binding domain-like"/>
    <property type="match status" value="1"/>
</dbReference>
<dbReference type="InterPro" id="IPR050856">
    <property type="entry name" value="Biotin_carboxylase_complex"/>
</dbReference>
<dbReference type="SUPFAM" id="SSF51230">
    <property type="entry name" value="Single hybrid motif"/>
    <property type="match status" value="1"/>
</dbReference>
<dbReference type="Pfam" id="PF02785">
    <property type="entry name" value="Biotin_carb_C"/>
    <property type="match status" value="1"/>
</dbReference>
<reference evidence="11" key="2">
    <citation type="submission" date="2020-09" db="EMBL/GenBank/DDBJ databases">
        <authorList>
            <person name="Sun Q."/>
            <person name="Sedlacek I."/>
        </authorList>
    </citation>
    <scope>NUCLEOTIDE SEQUENCE</scope>
    <source>
        <strain evidence="11">CCM 7897</strain>
    </source>
</reference>
<dbReference type="PANTHER" id="PTHR18866:SF33">
    <property type="entry name" value="METHYLCROTONOYL-COA CARBOXYLASE SUBUNIT ALPHA, MITOCHONDRIAL-RELATED"/>
    <property type="match status" value="1"/>
</dbReference>
<dbReference type="PROSITE" id="PS00867">
    <property type="entry name" value="CPSASE_2"/>
    <property type="match status" value="1"/>
</dbReference>
<comment type="caution">
    <text evidence="11">The sequence shown here is derived from an EMBL/GenBank/DDBJ whole genome shotgun (WGS) entry which is preliminary data.</text>
</comment>
<dbReference type="Gene3D" id="3.30.700.40">
    <property type="match status" value="1"/>
</dbReference>
<dbReference type="GO" id="GO:0005524">
    <property type="term" value="F:ATP binding"/>
    <property type="evidence" value="ECO:0007669"/>
    <property type="project" value="UniProtKB-UniRule"/>
</dbReference>
<dbReference type="AlphaFoldDB" id="A0A917C9P9"/>
<dbReference type="PROSITE" id="PS00188">
    <property type="entry name" value="BIOTIN"/>
    <property type="match status" value="1"/>
</dbReference>
<keyword evidence="4 7" id="KW-0067">ATP-binding</keyword>
<keyword evidence="6" id="KW-0092">Biotin</keyword>
<dbReference type="Pfam" id="PF02786">
    <property type="entry name" value="CPSase_L_D2"/>
    <property type="match status" value="1"/>
</dbReference>
<dbReference type="Gene3D" id="2.40.50.100">
    <property type="match status" value="1"/>
</dbReference>
<dbReference type="InterPro" id="IPR011764">
    <property type="entry name" value="Biotin_carboxylation_dom"/>
</dbReference>
<protein>
    <submittedName>
        <fullName evidence="11">Methylcrotonyl-CoA carboxylase subunit alpha</fullName>
    </submittedName>
</protein>
<dbReference type="SMART" id="SM00878">
    <property type="entry name" value="Biotin_carb_C"/>
    <property type="match status" value="1"/>
</dbReference>
<dbReference type="FunFam" id="3.30.470.20:FF:000028">
    <property type="entry name" value="Methylcrotonoyl-CoA carboxylase subunit alpha, mitochondrial"/>
    <property type="match status" value="1"/>
</dbReference>
<dbReference type="EMBL" id="BMCT01000006">
    <property type="protein sequence ID" value="GGF76530.1"/>
    <property type="molecule type" value="Genomic_DNA"/>
</dbReference>
<dbReference type="FunFam" id="3.40.50.20:FF:000010">
    <property type="entry name" value="Propionyl-CoA carboxylase subunit alpha"/>
    <property type="match status" value="1"/>
</dbReference>
<dbReference type="InterPro" id="IPR048429">
    <property type="entry name" value="MCC_alpha_BT"/>
</dbReference>
<keyword evidence="3 7" id="KW-0547">Nucleotide-binding</keyword>
<gene>
    <name evidence="11" type="primary">liuD</name>
    <name evidence="11" type="ORF">GCM10007301_40520</name>
</gene>
<dbReference type="Pfam" id="PF00289">
    <property type="entry name" value="Biotin_carb_N"/>
    <property type="match status" value="1"/>
</dbReference>
<dbReference type="PANTHER" id="PTHR18866">
    <property type="entry name" value="CARBOXYLASE:PYRUVATE/ACETYL-COA/PROPIONYL-COA CARBOXYLASE"/>
    <property type="match status" value="1"/>
</dbReference>
<sequence length="665" mass="70309">MSLRKLLVANRGEIAVRVMRTAKAMGIATVAVYSDADARALHVEVADEAWPIGPAPARESYLRIDAILEAAKKSGADAIHPGYGFLSENAEFADACVNAGIIFVGPPASAIRAMGSKSAAKALMEKASVPLVPGYHGTDQDPTLLAREADRIGYPVLIKASAGGGGKGMKVVNVAGEFADALASAQREAKGAFGDDRVLIEKYLTRPRHIEVQVFADTHGNAVYLHERDCSIQRRHQKVVEEAPAPGLPPERRAAMGKAAVDAAKAVGYVGAGTVEFIAEGDGFFFMEMNTRLQVEHPVTEAITGQDLVEWQLRVARGEPLPLTQEQIPLQGAAIEVRLYAEDPQRDFLPQVGRLDHLRLPVDVPGVRVDAGVRAGDSVSIHYDPMIAKIIAAGTDRAEAVGRLAAALAATEVVGLATNRTFLAAIAGHPAFAAADLDTGFIARHAADLLPMPEPADDRTLALAALSILLEEARVSAAAADPADPFSPWGLAPGWRLNRAAHVDLTFSDQGARIAVRAHYRPNGFVLDLPGGPLPVEGTREADGTLAARLAGVRLKARVVRSGMKLTVFAGGTERAIDFVDPRVASIDATGTAGRLVAPMPGTVIRIAVEDGQEVTKGTALVVVEAMKMEHTVTAPRDGRVAKLHFSVGDLVDEGAELLVLEELN</sequence>
<keyword evidence="12" id="KW-1185">Reference proteome</keyword>
<dbReference type="Gene3D" id="3.30.470.20">
    <property type="entry name" value="ATP-grasp fold, B domain"/>
    <property type="match status" value="1"/>
</dbReference>
<evidence type="ECO:0000256" key="3">
    <source>
        <dbReference type="ARBA" id="ARBA00022741"/>
    </source>
</evidence>
<evidence type="ECO:0000313" key="12">
    <source>
        <dbReference type="Proteomes" id="UP000606044"/>
    </source>
</evidence>
<keyword evidence="5" id="KW-0809">Transit peptide</keyword>
<dbReference type="Pfam" id="PF21139">
    <property type="entry name" value="BT_MCC_alpha"/>
    <property type="match status" value="1"/>
</dbReference>
<dbReference type="PROSITE" id="PS50975">
    <property type="entry name" value="ATP_GRASP"/>
    <property type="match status" value="1"/>
</dbReference>
<evidence type="ECO:0000259" key="9">
    <source>
        <dbReference type="PROSITE" id="PS50975"/>
    </source>
</evidence>
<dbReference type="PROSITE" id="PS50979">
    <property type="entry name" value="BC"/>
    <property type="match status" value="1"/>
</dbReference>
<dbReference type="InterPro" id="IPR005481">
    <property type="entry name" value="BC-like_N"/>
</dbReference>
<dbReference type="GO" id="GO:0046872">
    <property type="term" value="F:metal ion binding"/>
    <property type="evidence" value="ECO:0007669"/>
    <property type="project" value="InterPro"/>
</dbReference>
<dbReference type="InterPro" id="IPR001882">
    <property type="entry name" value="Biotin_BS"/>
</dbReference>
<dbReference type="PROSITE" id="PS50968">
    <property type="entry name" value="BIOTINYL_LIPOYL"/>
    <property type="match status" value="1"/>
</dbReference>
<dbReference type="InterPro" id="IPR000089">
    <property type="entry name" value="Biotin_lipoyl"/>
</dbReference>
<comment type="cofactor">
    <cofactor evidence="1">
        <name>biotin</name>
        <dbReference type="ChEBI" id="CHEBI:57586"/>
    </cofactor>
</comment>
<dbReference type="SUPFAM" id="SSF52440">
    <property type="entry name" value="PreATP-grasp domain"/>
    <property type="match status" value="1"/>
</dbReference>
<dbReference type="InterPro" id="IPR005482">
    <property type="entry name" value="Biotin_COase_C"/>
</dbReference>